<proteinExistence type="predicted"/>
<name>A0A5B7E5B1_PORTR</name>
<evidence type="ECO:0000313" key="1">
    <source>
        <dbReference type="EMBL" id="MPC27964.1"/>
    </source>
</evidence>
<dbReference type="Proteomes" id="UP000324222">
    <property type="component" value="Unassembled WGS sequence"/>
</dbReference>
<sequence length="209" mass="23101">MGVSIGNHREGLRLGQERTTSLRHGYRHTGLGTGNQPELESGARLLIPSSETYVGIKIVKTLRYRKDSTRTGWKERRVYILFLLRGSGTVGPKLLLHMMVENLRRGCMEVVKCEVVQIHRGHWAQMHCGHSSRLAGGGPRSSKACCGYRCCGKECGQADDVPSRCCNGQSLPEHSWWWKKQSPAVTELRRNLPGTAGKAECWAGGCGKG</sequence>
<evidence type="ECO:0000313" key="2">
    <source>
        <dbReference type="Proteomes" id="UP000324222"/>
    </source>
</evidence>
<organism evidence="1 2">
    <name type="scientific">Portunus trituberculatus</name>
    <name type="common">Swimming crab</name>
    <name type="synonym">Neptunus trituberculatus</name>
    <dbReference type="NCBI Taxonomy" id="210409"/>
    <lineage>
        <taxon>Eukaryota</taxon>
        <taxon>Metazoa</taxon>
        <taxon>Ecdysozoa</taxon>
        <taxon>Arthropoda</taxon>
        <taxon>Crustacea</taxon>
        <taxon>Multicrustacea</taxon>
        <taxon>Malacostraca</taxon>
        <taxon>Eumalacostraca</taxon>
        <taxon>Eucarida</taxon>
        <taxon>Decapoda</taxon>
        <taxon>Pleocyemata</taxon>
        <taxon>Brachyura</taxon>
        <taxon>Eubrachyura</taxon>
        <taxon>Portunoidea</taxon>
        <taxon>Portunidae</taxon>
        <taxon>Portuninae</taxon>
        <taxon>Portunus</taxon>
    </lineage>
</organism>
<dbReference type="EMBL" id="VSRR010001833">
    <property type="protein sequence ID" value="MPC27964.1"/>
    <property type="molecule type" value="Genomic_DNA"/>
</dbReference>
<dbReference type="AlphaFoldDB" id="A0A5B7E5B1"/>
<gene>
    <name evidence="1" type="ORF">E2C01_021157</name>
</gene>
<keyword evidence="2" id="KW-1185">Reference proteome</keyword>
<protein>
    <submittedName>
        <fullName evidence="1">Uncharacterized protein</fullName>
    </submittedName>
</protein>
<reference evidence="1 2" key="1">
    <citation type="submission" date="2019-05" db="EMBL/GenBank/DDBJ databases">
        <title>Another draft genome of Portunus trituberculatus and its Hox gene families provides insights of decapod evolution.</title>
        <authorList>
            <person name="Jeong J.-H."/>
            <person name="Song I."/>
            <person name="Kim S."/>
            <person name="Choi T."/>
            <person name="Kim D."/>
            <person name="Ryu S."/>
            <person name="Kim W."/>
        </authorList>
    </citation>
    <scope>NUCLEOTIDE SEQUENCE [LARGE SCALE GENOMIC DNA]</scope>
    <source>
        <tissue evidence="1">Muscle</tissue>
    </source>
</reference>
<accession>A0A5B7E5B1</accession>
<comment type="caution">
    <text evidence="1">The sequence shown here is derived from an EMBL/GenBank/DDBJ whole genome shotgun (WGS) entry which is preliminary data.</text>
</comment>